<dbReference type="PROSITE" id="PS51332">
    <property type="entry name" value="B12_BINDING"/>
    <property type="match status" value="1"/>
</dbReference>
<proteinExistence type="predicted"/>
<evidence type="ECO:0000256" key="3">
    <source>
        <dbReference type="ARBA" id="ARBA00022723"/>
    </source>
</evidence>
<dbReference type="SFLD" id="SFLDG01082">
    <property type="entry name" value="B12-binding_domain_containing"/>
    <property type="match status" value="1"/>
</dbReference>
<evidence type="ECO:0000256" key="5">
    <source>
        <dbReference type="ARBA" id="ARBA00023014"/>
    </source>
</evidence>
<reference evidence="8 9" key="1">
    <citation type="journal article" date="2016" name="Genome Announc.">
        <title>Complete Genome Sequence of Methylobacterium populi P-1M, Isolated from Pink-Pigmented Household Biofilm.</title>
        <authorList>
            <person name="Morohoshi T."/>
            <person name="Ikeda T."/>
        </authorList>
    </citation>
    <scope>NUCLEOTIDE SEQUENCE [LARGE SCALE GENOMIC DNA]</scope>
    <source>
        <strain evidence="8 9">P-1M</strain>
    </source>
</reference>
<dbReference type="InterPro" id="IPR007197">
    <property type="entry name" value="rSAM"/>
</dbReference>
<gene>
    <name evidence="8" type="ORF">MPPM_2530</name>
</gene>
<evidence type="ECO:0000259" key="6">
    <source>
        <dbReference type="PROSITE" id="PS51332"/>
    </source>
</evidence>
<evidence type="ECO:0000256" key="2">
    <source>
        <dbReference type="ARBA" id="ARBA00022691"/>
    </source>
</evidence>
<keyword evidence="3" id="KW-0479">Metal-binding</keyword>
<dbReference type="PANTHER" id="PTHR43409">
    <property type="entry name" value="ANAEROBIC MAGNESIUM-PROTOPORPHYRIN IX MONOMETHYL ESTER CYCLASE-RELATED"/>
    <property type="match status" value="1"/>
</dbReference>
<dbReference type="GO" id="GO:0051536">
    <property type="term" value="F:iron-sulfur cluster binding"/>
    <property type="evidence" value="ECO:0007669"/>
    <property type="project" value="UniProtKB-KW"/>
</dbReference>
<dbReference type="Gene3D" id="3.40.50.280">
    <property type="entry name" value="Cobalamin-binding domain"/>
    <property type="match status" value="1"/>
</dbReference>
<dbReference type="PROSITE" id="PS51918">
    <property type="entry name" value="RADICAL_SAM"/>
    <property type="match status" value="1"/>
</dbReference>
<dbReference type="SUPFAM" id="SSF102114">
    <property type="entry name" value="Radical SAM enzymes"/>
    <property type="match status" value="1"/>
</dbReference>
<organism evidence="8 9">
    <name type="scientific">Methylorubrum populi</name>
    <dbReference type="NCBI Taxonomy" id="223967"/>
    <lineage>
        <taxon>Bacteria</taxon>
        <taxon>Pseudomonadati</taxon>
        <taxon>Pseudomonadota</taxon>
        <taxon>Alphaproteobacteria</taxon>
        <taxon>Hyphomicrobiales</taxon>
        <taxon>Methylobacteriaceae</taxon>
        <taxon>Methylorubrum</taxon>
    </lineage>
</organism>
<dbReference type="SMART" id="SM00729">
    <property type="entry name" value="Elp3"/>
    <property type="match status" value="1"/>
</dbReference>
<accession>A0A160PF43</accession>
<dbReference type="InterPro" id="IPR051198">
    <property type="entry name" value="BchE-like"/>
</dbReference>
<feature type="domain" description="B12-binding" evidence="6">
    <location>
        <begin position="9"/>
        <end position="152"/>
    </location>
</feature>
<dbReference type="Gene3D" id="3.80.30.20">
    <property type="entry name" value="tm_1862 like domain"/>
    <property type="match status" value="1"/>
</dbReference>
<keyword evidence="4" id="KW-0408">Iron</keyword>
<dbReference type="InterPro" id="IPR006158">
    <property type="entry name" value="Cobalamin-bd"/>
</dbReference>
<dbReference type="AlphaFoldDB" id="A0A160PF43"/>
<dbReference type="OrthoDB" id="9801424at2"/>
<dbReference type="CDD" id="cd01335">
    <property type="entry name" value="Radical_SAM"/>
    <property type="match status" value="1"/>
</dbReference>
<keyword evidence="5" id="KW-0411">Iron-sulfur</keyword>
<dbReference type="GO" id="GO:0003824">
    <property type="term" value="F:catalytic activity"/>
    <property type="evidence" value="ECO:0007669"/>
    <property type="project" value="InterPro"/>
</dbReference>
<name>A0A160PF43_9HYPH</name>
<dbReference type="Pfam" id="PF02310">
    <property type="entry name" value="B12-binding"/>
    <property type="match status" value="1"/>
</dbReference>
<evidence type="ECO:0000256" key="1">
    <source>
        <dbReference type="ARBA" id="ARBA00001966"/>
    </source>
</evidence>
<dbReference type="InterPro" id="IPR006638">
    <property type="entry name" value="Elp3/MiaA/NifB-like_rSAM"/>
</dbReference>
<dbReference type="InterPro" id="IPR058240">
    <property type="entry name" value="rSAM_sf"/>
</dbReference>
<evidence type="ECO:0000259" key="7">
    <source>
        <dbReference type="PROSITE" id="PS51918"/>
    </source>
</evidence>
<evidence type="ECO:0000313" key="9">
    <source>
        <dbReference type="Proteomes" id="UP000218288"/>
    </source>
</evidence>
<dbReference type="Pfam" id="PF04055">
    <property type="entry name" value="Radical_SAM"/>
    <property type="match status" value="1"/>
</dbReference>
<evidence type="ECO:0000313" key="8">
    <source>
        <dbReference type="EMBL" id="BAU91135.1"/>
    </source>
</evidence>
<dbReference type="SFLD" id="SFLDS00029">
    <property type="entry name" value="Radical_SAM"/>
    <property type="match status" value="1"/>
</dbReference>
<dbReference type="GO" id="GO:0046872">
    <property type="term" value="F:metal ion binding"/>
    <property type="evidence" value="ECO:0007669"/>
    <property type="project" value="UniProtKB-KW"/>
</dbReference>
<evidence type="ECO:0000256" key="4">
    <source>
        <dbReference type="ARBA" id="ARBA00023004"/>
    </source>
</evidence>
<keyword evidence="2" id="KW-0949">S-adenosyl-L-methionine</keyword>
<dbReference type="InterPro" id="IPR023404">
    <property type="entry name" value="rSAM_horseshoe"/>
</dbReference>
<comment type="cofactor">
    <cofactor evidence="1">
        <name>[4Fe-4S] cluster</name>
        <dbReference type="ChEBI" id="CHEBI:49883"/>
    </cofactor>
</comment>
<dbReference type="EMBL" id="AP014809">
    <property type="protein sequence ID" value="BAU91135.1"/>
    <property type="molecule type" value="Genomic_DNA"/>
</dbReference>
<sequence length="437" mass="48089">MNAARSGLRIALVAQYPERDPAMPSFVPNLGLRMVEATLRAAALPGLVCRVWDLTAGDPERVAREITAFDPDIVGFSAYLWSLPFLCRVAALIKQDDPARLVVFGGPSARPVMFARPPFSAAADDIDVLVINEGEETFLEIVSLELRTPAALGALRGVAVRDGEGWRETPARPLANLDSLASPYALNLVQHGGLGVLQTYRGCPFTCSFCEWGTMESPKRVRAVDHLTREFDAIAGHEVYAALLVDAGLNLNRNAFLNLRQAAEESGFFERRGLICEVYPAAVRQEHLDFLATISNAYVGIGLQSFDNAVLAHVDRTYDERRFDETFAKLDAVASLAVEIILGLPGDNPETFRRNFERARRLPCALRVYHCVVLPSGLMVRSPPEHRLDYDPVSLKMISCTGWSEAALAAECRFLTRQASLQGGRAGAFFWTFPPPR</sequence>
<protein>
    <submittedName>
        <fullName evidence="8">Radical SAM domain-containing protein</fullName>
    </submittedName>
</protein>
<dbReference type="GO" id="GO:0031419">
    <property type="term" value="F:cobalamin binding"/>
    <property type="evidence" value="ECO:0007669"/>
    <property type="project" value="InterPro"/>
</dbReference>
<feature type="domain" description="Radical SAM core" evidence="7">
    <location>
        <begin position="189"/>
        <end position="413"/>
    </location>
</feature>
<dbReference type="Proteomes" id="UP000218288">
    <property type="component" value="Chromosome"/>
</dbReference>
<dbReference type="RefSeq" id="WP_096487830.1">
    <property type="nucleotide sequence ID" value="NZ_AP014809.1"/>
</dbReference>